<feature type="active site" description="Nucleophile" evidence="2">
    <location>
        <position position="86"/>
    </location>
</feature>
<evidence type="ECO:0000256" key="2">
    <source>
        <dbReference type="PROSITE-ProRule" id="PRU01161"/>
    </source>
</evidence>
<name>A0A9W6I9Y3_9ACTN</name>
<evidence type="ECO:0000259" key="4">
    <source>
        <dbReference type="PROSITE" id="PS51635"/>
    </source>
</evidence>
<dbReference type="Pfam" id="PF11856">
    <property type="entry name" value="DUF3376"/>
    <property type="match status" value="1"/>
</dbReference>
<dbReference type="InterPro" id="IPR016035">
    <property type="entry name" value="Acyl_Trfase/lysoPLipase"/>
</dbReference>
<keyword evidence="2" id="KW-0442">Lipid degradation</keyword>
<dbReference type="PROSITE" id="PS51635">
    <property type="entry name" value="PNPLA"/>
    <property type="match status" value="1"/>
</dbReference>
<reference evidence="5" key="2">
    <citation type="submission" date="2023-01" db="EMBL/GenBank/DDBJ databases">
        <authorList>
            <person name="Sun Q."/>
            <person name="Evtushenko L."/>
        </authorList>
    </citation>
    <scope>NUCLEOTIDE SEQUENCE</scope>
    <source>
        <strain evidence="5">VKM Ac-2007</strain>
    </source>
</reference>
<feature type="domain" description="PNPLA" evidence="4">
    <location>
        <begin position="21"/>
        <end position="288"/>
    </location>
</feature>
<dbReference type="RefSeq" id="WP_271223051.1">
    <property type="nucleotide sequence ID" value="NZ_BAAAVD010000059.1"/>
</dbReference>
<dbReference type="SUPFAM" id="SSF52151">
    <property type="entry name" value="FabD/lysophospholipase-like"/>
    <property type="match status" value="1"/>
</dbReference>
<keyword evidence="3" id="KW-0472">Membrane</keyword>
<proteinExistence type="predicted"/>
<evidence type="ECO:0000313" key="6">
    <source>
        <dbReference type="Proteomes" id="UP001143474"/>
    </source>
</evidence>
<feature type="active site" description="Proton acceptor" evidence="2">
    <location>
        <position position="275"/>
    </location>
</feature>
<dbReference type="Gene3D" id="3.40.1090.10">
    <property type="entry name" value="Cytosolic phospholipase A2 catalytic domain"/>
    <property type="match status" value="1"/>
</dbReference>
<dbReference type="InterPro" id="IPR024282">
    <property type="entry name" value="DUF3376"/>
</dbReference>
<keyword evidence="3" id="KW-1133">Transmembrane helix</keyword>
<dbReference type="Pfam" id="PF01734">
    <property type="entry name" value="Patatin"/>
    <property type="match status" value="1"/>
</dbReference>
<evidence type="ECO:0000256" key="1">
    <source>
        <dbReference type="ARBA" id="ARBA00023098"/>
    </source>
</evidence>
<keyword evidence="3" id="KW-0812">Transmembrane</keyword>
<feature type="short sequence motif" description="GXSXG" evidence="2">
    <location>
        <begin position="84"/>
        <end position="88"/>
    </location>
</feature>
<dbReference type="GO" id="GO:0016042">
    <property type="term" value="P:lipid catabolic process"/>
    <property type="evidence" value="ECO:0007669"/>
    <property type="project" value="UniProtKB-UniRule"/>
</dbReference>
<feature type="transmembrane region" description="Helical" evidence="3">
    <location>
        <begin position="812"/>
        <end position="830"/>
    </location>
</feature>
<protein>
    <recommendedName>
        <fullName evidence="4">PNPLA domain-containing protein</fullName>
    </recommendedName>
</protein>
<comment type="caution">
    <text evidence="5">The sequence shown here is derived from an EMBL/GenBank/DDBJ whole genome shotgun (WGS) entry which is preliminary data.</text>
</comment>
<keyword evidence="2" id="KW-0378">Hydrolase</keyword>
<dbReference type="GO" id="GO:0016787">
    <property type="term" value="F:hydrolase activity"/>
    <property type="evidence" value="ECO:0007669"/>
    <property type="project" value="UniProtKB-UniRule"/>
</dbReference>
<evidence type="ECO:0000256" key="3">
    <source>
        <dbReference type="SAM" id="Phobius"/>
    </source>
</evidence>
<sequence length="860" mass="96397">MVDTAEASPEGRPNKDIRLALVLNGGVSLAVWMGGVAHELDLLRRASGSGSPEPVPENEAPVFEIWKELASNAKASVTIDVISGTSAGGLNGMLLATAIGRGTALTGLRKLWRDSAALNSLVGSPPTKPTYQNSVLSGKRLRELAEIALNDINDGALSLQEPITLFVTATALDGKSRPFKDSFGNHFDIRDHRRVYRFQHDRSAVTYKQIKGGWHLEINPSKNDFHRENNNALAQAACATASYPVAFPPVSEYPLMEYRHLPRPHSGYPASCVIDGGVLNNAPFEPVLEEITKREIDKPVERVVIYIVPSAGKMEQESTAHQEGEEISWLTTLLNAIQYPQEANLRSGTETLFSQLSRGVRDKHLDLFGRMREDKGLSSTLLSAAHGLFEEYRRNRVESMIWESYQRSADTGSVTSLASTPEAQAEEIRDIFSRIPLNWCPSSPSEICKPNLAEWGWGIVTAERVLQTLSSHLHEQLKASENLARRKILIEGALTVSKLLRDAIAVLDAAWSQLRHRVAPTNSYTEAAVKLNKLSMEMRIPKTLGKLVTEASESYLETMRKADLELHWETPEQVVSACLALEVVTQAFAPPEKVVRQLSPKFKFLRLGPDSTSPLFNEDRFADMGDQKLYGIRFQHFGAFIDRDWRASDFVWGRLDAAHHLLCLFDLDDETREDTERRLHQAILDAEDHSREEMTKNLADLLQCDGDLMKGIYAKRSGKDTARTLSNSIVRLLSAHPPKNAARTTGVADKVRPHWQKFIRIARPVFVAEEKQLEQHERNLPLRILTCHIRKRTRSAYEDDVTQAPKAFFRSALRTAAVLLLISFVVGRLMNLRKRWQQIRFTLLSWLARGLADEPDRSDP</sequence>
<comment type="caution">
    <text evidence="2">Lacks conserved residue(s) required for the propagation of feature annotation.</text>
</comment>
<keyword evidence="1 2" id="KW-0443">Lipid metabolism</keyword>
<accession>A0A9W6I9Y3</accession>
<dbReference type="AlphaFoldDB" id="A0A9W6I9Y3"/>
<dbReference type="InterPro" id="IPR002641">
    <property type="entry name" value="PNPLA_dom"/>
</dbReference>
<reference evidence="5" key="1">
    <citation type="journal article" date="2014" name="Int. J. Syst. Evol. Microbiol.">
        <title>Complete genome sequence of Corynebacterium casei LMG S-19264T (=DSM 44701T), isolated from a smear-ripened cheese.</title>
        <authorList>
            <consortium name="US DOE Joint Genome Institute (JGI-PGF)"/>
            <person name="Walter F."/>
            <person name="Albersmeier A."/>
            <person name="Kalinowski J."/>
            <person name="Ruckert C."/>
        </authorList>
    </citation>
    <scope>NUCLEOTIDE SEQUENCE</scope>
    <source>
        <strain evidence="5">VKM Ac-2007</strain>
    </source>
</reference>
<dbReference type="EMBL" id="BSEV01000037">
    <property type="protein sequence ID" value="GLK14821.1"/>
    <property type="molecule type" value="Genomic_DNA"/>
</dbReference>
<organism evidence="5 6">
    <name type="scientific">Streptosporangium carneum</name>
    <dbReference type="NCBI Taxonomy" id="47481"/>
    <lineage>
        <taxon>Bacteria</taxon>
        <taxon>Bacillati</taxon>
        <taxon>Actinomycetota</taxon>
        <taxon>Actinomycetes</taxon>
        <taxon>Streptosporangiales</taxon>
        <taxon>Streptosporangiaceae</taxon>
        <taxon>Streptosporangium</taxon>
    </lineage>
</organism>
<gene>
    <name evidence="5" type="ORF">GCM10017600_82330</name>
</gene>
<evidence type="ECO:0000313" key="5">
    <source>
        <dbReference type="EMBL" id="GLK14821.1"/>
    </source>
</evidence>
<keyword evidence="6" id="KW-1185">Reference proteome</keyword>
<feature type="short sequence motif" description="DGA/G" evidence="2">
    <location>
        <begin position="275"/>
        <end position="277"/>
    </location>
</feature>
<dbReference type="Proteomes" id="UP001143474">
    <property type="component" value="Unassembled WGS sequence"/>
</dbReference>